<feature type="domain" description="PPM-type phosphatase" evidence="3">
    <location>
        <begin position="355"/>
        <end position="572"/>
    </location>
</feature>
<comment type="caution">
    <text evidence="4">The sequence shown here is derived from an EMBL/GenBank/DDBJ whole genome shotgun (WGS) entry which is preliminary data.</text>
</comment>
<dbReference type="Pfam" id="PF07228">
    <property type="entry name" value="SpoIIE"/>
    <property type="match status" value="1"/>
</dbReference>
<name>A0A934I438_9MICO</name>
<dbReference type="PANTHER" id="PTHR43156:SF2">
    <property type="entry name" value="STAGE II SPORULATION PROTEIN E"/>
    <property type="match status" value="1"/>
</dbReference>
<dbReference type="InterPro" id="IPR001932">
    <property type="entry name" value="PPM-type_phosphatase-like_dom"/>
</dbReference>
<sequence>MTTDWLTEATSTSAHPSSTGALAREVRWEDTPLGAPETWPESLRNAVRLCFSTRFPVLVTWGPELTMIYNDGYRDMLGSRKHPGAMGSSVAEVWAEIWDDVRPLFDQVLTTGRPTWFEDIELMVNRSGFDEEARFAFSYSPLTDETGAVVGVLDIATETTAAVVSGRRLATIDALHVRMRAHDGDLAGLAQGVVEVLRDSADIAAGSLYLTAAALPGAARLGPRDVVLAASTHGDEDACGVPLDLLRTVVATGIPAQRGSALAAPLARPGDETVAGVVVLEPSDRRPDDEGRRSFLTVLASAVGDSFSSSLAQRRRLESLHDRATRSEREAQRVREATLTLQRSLLTPPPDHDRLEVAVRYRPASADLAVGGDWYDAFVTQDGTATVVIGDVAGHDQHAAAAMAQVRGTVRAIAYDTGDSPARVLERTDAAIHGLALGRSAVASAIVARIEETDGPGVMVRWSNAGHVPPAIVRADGSVELVRRNNDLILGVIPDRVRTDHTIELDEGDTLVLYTDGLVERRDRSLVDNLDTFVDVLGRTCGTSIEEFCDEVLDTLLPGFAEDDVALVLVRPRAGRPAQHASAVRAGGDRTDGAGTVRTVGASSPAR</sequence>
<dbReference type="GO" id="GO:0016791">
    <property type="term" value="F:phosphatase activity"/>
    <property type="evidence" value="ECO:0007669"/>
    <property type="project" value="TreeGrafter"/>
</dbReference>
<dbReference type="Proteomes" id="UP000602087">
    <property type="component" value="Unassembled WGS sequence"/>
</dbReference>
<feature type="compositionally biased region" description="Polar residues" evidence="2">
    <location>
        <begin position="1"/>
        <end position="20"/>
    </location>
</feature>
<dbReference type="SUPFAM" id="SSF55785">
    <property type="entry name" value="PYP-like sensor domain (PAS domain)"/>
    <property type="match status" value="1"/>
</dbReference>
<organism evidence="4 5">
    <name type="scientific">Sanguibacter suaedae</name>
    <dbReference type="NCBI Taxonomy" id="2795737"/>
    <lineage>
        <taxon>Bacteria</taxon>
        <taxon>Bacillati</taxon>
        <taxon>Actinomycetota</taxon>
        <taxon>Actinomycetes</taxon>
        <taxon>Micrococcales</taxon>
        <taxon>Sanguibacteraceae</taxon>
        <taxon>Sanguibacter</taxon>
    </lineage>
</organism>
<gene>
    <name evidence="4" type="ORF">JAV76_02410</name>
</gene>
<evidence type="ECO:0000256" key="2">
    <source>
        <dbReference type="SAM" id="MobiDB-lite"/>
    </source>
</evidence>
<evidence type="ECO:0000256" key="1">
    <source>
        <dbReference type="ARBA" id="ARBA00022801"/>
    </source>
</evidence>
<accession>A0A934I438</accession>
<dbReference type="InterPro" id="IPR052016">
    <property type="entry name" value="Bact_Sigma-Reg"/>
</dbReference>
<dbReference type="InterPro" id="IPR036457">
    <property type="entry name" value="PPM-type-like_dom_sf"/>
</dbReference>
<dbReference type="SMART" id="SM00331">
    <property type="entry name" value="PP2C_SIG"/>
    <property type="match status" value="1"/>
</dbReference>
<dbReference type="SUPFAM" id="SSF81606">
    <property type="entry name" value="PP2C-like"/>
    <property type="match status" value="1"/>
</dbReference>
<evidence type="ECO:0000313" key="5">
    <source>
        <dbReference type="Proteomes" id="UP000602087"/>
    </source>
</evidence>
<dbReference type="Gene3D" id="3.30.450.20">
    <property type="entry name" value="PAS domain"/>
    <property type="match status" value="1"/>
</dbReference>
<protein>
    <submittedName>
        <fullName evidence="4">SpoIIE family protein phosphatase</fullName>
    </submittedName>
</protein>
<dbReference type="InterPro" id="IPR035965">
    <property type="entry name" value="PAS-like_dom_sf"/>
</dbReference>
<dbReference type="Gene3D" id="3.60.40.10">
    <property type="entry name" value="PPM-type phosphatase domain"/>
    <property type="match status" value="1"/>
</dbReference>
<proteinExistence type="predicted"/>
<feature type="region of interest" description="Disordered" evidence="2">
    <location>
        <begin position="1"/>
        <end position="22"/>
    </location>
</feature>
<dbReference type="InterPro" id="IPR013656">
    <property type="entry name" value="PAS_4"/>
</dbReference>
<reference evidence="4" key="1">
    <citation type="submission" date="2020-12" db="EMBL/GenBank/DDBJ databases">
        <title>Sanguibacter suaedae sp. nov., isolated from Suaeda aralocaspica.</title>
        <authorList>
            <person name="Ma Q."/>
        </authorList>
    </citation>
    <scope>NUCLEOTIDE SEQUENCE</scope>
    <source>
        <strain evidence="4">YZGR15</strain>
    </source>
</reference>
<dbReference type="RefSeq" id="WP_198732442.1">
    <property type="nucleotide sequence ID" value="NZ_JAEINH010000002.1"/>
</dbReference>
<feature type="region of interest" description="Disordered" evidence="2">
    <location>
        <begin position="579"/>
        <end position="607"/>
    </location>
</feature>
<evidence type="ECO:0000313" key="4">
    <source>
        <dbReference type="EMBL" id="MBI9113866.1"/>
    </source>
</evidence>
<evidence type="ECO:0000259" key="3">
    <source>
        <dbReference type="SMART" id="SM00331"/>
    </source>
</evidence>
<dbReference type="AlphaFoldDB" id="A0A934I438"/>
<keyword evidence="5" id="KW-1185">Reference proteome</keyword>
<keyword evidence="1" id="KW-0378">Hydrolase</keyword>
<dbReference type="Pfam" id="PF08448">
    <property type="entry name" value="PAS_4"/>
    <property type="match status" value="1"/>
</dbReference>
<dbReference type="EMBL" id="JAEINH010000002">
    <property type="protein sequence ID" value="MBI9113866.1"/>
    <property type="molecule type" value="Genomic_DNA"/>
</dbReference>
<dbReference type="PANTHER" id="PTHR43156">
    <property type="entry name" value="STAGE II SPORULATION PROTEIN E-RELATED"/>
    <property type="match status" value="1"/>
</dbReference>